<evidence type="ECO:0000313" key="2">
    <source>
        <dbReference type="EMBL" id="EGQ76932.1"/>
    </source>
</evidence>
<dbReference type="InterPro" id="IPR013595">
    <property type="entry name" value="Pept_S33_TAP-like_C"/>
</dbReference>
<evidence type="ECO:0000313" key="5">
    <source>
        <dbReference type="Proteomes" id="UP000829455"/>
    </source>
</evidence>
<dbReference type="RefSeq" id="WP_003778212.1">
    <property type="nucleotide sequence ID" value="NZ_CP094241.1"/>
</dbReference>
<keyword evidence="3" id="KW-0378">Hydrolase</keyword>
<sequence length="69" mass="7437">MSRADFAHIQTPTLLLAGEKDQNAPLDTVLAAYRAMPKAQLAIVANAPHGVLQSGFSAAWAMIDKFLRD</sequence>
<gene>
    <name evidence="2" type="ORF">HMPREF9418_1477</name>
    <name evidence="3" type="ORF">MON40_05695</name>
</gene>
<reference evidence="2 4" key="1">
    <citation type="submission" date="2011-05" db="EMBL/GenBank/DDBJ databases">
        <authorList>
            <person name="Muzny D."/>
            <person name="Qin X."/>
            <person name="Deng J."/>
            <person name="Jiang H."/>
            <person name="Liu Y."/>
            <person name="Qu J."/>
            <person name="Song X.-Z."/>
            <person name="Zhang L."/>
            <person name="Thornton R."/>
            <person name="Coyle M."/>
            <person name="Francisco L."/>
            <person name="Jackson L."/>
            <person name="Javaid M."/>
            <person name="Korchina V."/>
            <person name="Kovar C."/>
            <person name="Mata R."/>
            <person name="Mathew T."/>
            <person name="Ngo R."/>
            <person name="Nguyen L."/>
            <person name="Nguyen N."/>
            <person name="Okwuonu G."/>
            <person name="Ongeri F."/>
            <person name="Pham C."/>
            <person name="Simmons D."/>
            <person name="Wilczek-Boney K."/>
            <person name="Hale W."/>
            <person name="Jakkamsetti A."/>
            <person name="Pham P."/>
            <person name="Ruth R."/>
            <person name="San Lucas F."/>
            <person name="Warren J."/>
            <person name="Zhang J."/>
            <person name="Zhao Z."/>
            <person name="Zhou C."/>
            <person name="Zhu D."/>
            <person name="Lee S."/>
            <person name="Bess C."/>
            <person name="Blankenburg K."/>
            <person name="Forbes L."/>
            <person name="Fu Q."/>
            <person name="Gubbala S."/>
            <person name="Hirani K."/>
            <person name="Jayaseelan J.C."/>
            <person name="Lara F."/>
            <person name="Munidasa M."/>
            <person name="Palculict T."/>
            <person name="Patil S."/>
            <person name="Pu L.-L."/>
            <person name="Saada N."/>
            <person name="Tang L."/>
            <person name="Weissenberger G."/>
            <person name="Zhu Y."/>
            <person name="Hemphill L."/>
            <person name="Shang Y."/>
            <person name="Youmans B."/>
            <person name="Ayvaz T."/>
            <person name="Ross M."/>
            <person name="Santibanez J."/>
            <person name="Aqrawi P."/>
            <person name="Gross S."/>
            <person name="Joshi V."/>
            <person name="Fowler G."/>
            <person name="Nazareth L."/>
            <person name="Reid J."/>
            <person name="Worley K."/>
            <person name="Petrosino J."/>
            <person name="Highlander S."/>
            <person name="Gibbs R."/>
        </authorList>
    </citation>
    <scope>NUCLEOTIDE SEQUENCE [LARGE SCALE GENOMIC DNA]</scope>
    <source>
        <strain evidence="2 4">ATCC 33926</strain>
    </source>
</reference>
<protein>
    <submittedName>
        <fullName evidence="3">Alpha/beta hydrolase</fullName>
    </submittedName>
</protein>
<feature type="domain" description="Peptidase S33 tripeptidyl aminopeptidase-like C-terminal" evidence="1">
    <location>
        <begin position="10"/>
        <end position="69"/>
    </location>
</feature>
<evidence type="ECO:0000259" key="1">
    <source>
        <dbReference type="Pfam" id="PF08386"/>
    </source>
</evidence>
<accession>A0AA36XKH1</accession>
<dbReference type="Proteomes" id="UP000829455">
    <property type="component" value="Chromosome"/>
</dbReference>
<dbReference type="GO" id="GO:0016787">
    <property type="term" value="F:hydrolase activity"/>
    <property type="evidence" value="ECO:0007669"/>
    <property type="project" value="UniProtKB-KW"/>
</dbReference>
<dbReference type="Pfam" id="PF08386">
    <property type="entry name" value="Abhydrolase_4"/>
    <property type="match status" value="1"/>
</dbReference>
<dbReference type="InterPro" id="IPR029058">
    <property type="entry name" value="AB_hydrolase_fold"/>
</dbReference>
<keyword evidence="5" id="KW-1185">Reference proteome</keyword>
<dbReference type="Gene3D" id="3.40.50.1820">
    <property type="entry name" value="alpha/beta hydrolase"/>
    <property type="match status" value="1"/>
</dbReference>
<reference evidence="3 5" key="2">
    <citation type="submission" date="2022-03" db="EMBL/GenBank/DDBJ databases">
        <title>Genome sequencing of Neisseria macacae.</title>
        <authorList>
            <person name="Baek M.-G."/>
        </authorList>
    </citation>
    <scope>NUCLEOTIDE SEQUENCE [LARGE SCALE GENOMIC DNA]</scope>
    <source>
        <strain evidence="3 5">ATCC 33926</strain>
    </source>
</reference>
<dbReference type="EMBL" id="CP094241">
    <property type="protein sequence ID" value="UNV85993.1"/>
    <property type="molecule type" value="Genomic_DNA"/>
</dbReference>
<dbReference type="SUPFAM" id="SSF53474">
    <property type="entry name" value="alpha/beta-Hydrolases"/>
    <property type="match status" value="1"/>
</dbReference>
<dbReference type="AlphaFoldDB" id="A0AA36XKH1"/>
<evidence type="ECO:0000313" key="4">
    <source>
        <dbReference type="Proteomes" id="UP000004982"/>
    </source>
</evidence>
<proteinExistence type="predicted"/>
<evidence type="ECO:0000313" key="3">
    <source>
        <dbReference type="EMBL" id="UNV85993.1"/>
    </source>
</evidence>
<dbReference type="Proteomes" id="UP000004982">
    <property type="component" value="Unassembled WGS sequence"/>
</dbReference>
<organism evidence="2 4">
    <name type="scientific">Neisseria macacae ATCC 33926</name>
    <dbReference type="NCBI Taxonomy" id="997348"/>
    <lineage>
        <taxon>Bacteria</taxon>
        <taxon>Pseudomonadati</taxon>
        <taxon>Pseudomonadota</taxon>
        <taxon>Betaproteobacteria</taxon>
        <taxon>Neisseriales</taxon>
        <taxon>Neisseriaceae</taxon>
        <taxon>Neisseria</taxon>
    </lineage>
</organism>
<dbReference type="EMBL" id="AFQE01000069">
    <property type="protein sequence ID" value="EGQ76932.1"/>
    <property type="molecule type" value="Genomic_DNA"/>
</dbReference>
<name>A0AA36XKH1_9NEIS</name>